<dbReference type="InterPro" id="IPR036691">
    <property type="entry name" value="Endo/exonu/phosph_ase_sf"/>
</dbReference>
<evidence type="ECO:0000313" key="2">
    <source>
        <dbReference type="Proteomes" id="UP000789901"/>
    </source>
</evidence>
<gene>
    <name evidence="1" type="ORF">GMARGA_LOCUS24453</name>
</gene>
<feature type="non-terminal residue" evidence="1">
    <location>
        <position position="1"/>
    </location>
</feature>
<comment type="caution">
    <text evidence="1">The sequence shown here is derived from an EMBL/GenBank/DDBJ whole genome shotgun (WGS) entry which is preliminary data.</text>
</comment>
<sequence>NSNKRNYKQFQYQKDTCYINKRKRPSYKIETTGVQKRARNLKVKQDHQIKVNKEAQRTIIKEICKNRINTYICIMGNFNAVDSFCFINPHKKEYTWQKDNSASRINYVWLGEEFQDVIMKAEIKNITEIETSTILNYGKLRKKEGKGPTRRVFLYHKATEENWKFYSKYIDSILKTKKTVNRKLNAKYSKIEIDKEWETIKKVLRKKTDIEECKRRENEISLKIEQRFNMMKKDKKKMLQSLLNKPYNKVTLDRVLVEEKSYYQNQKLVNDEMEVKQQVTAHFQKQFRRKDQKFNEINQE</sequence>
<dbReference type="EMBL" id="CAJVQB010025805">
    <property type="protein sequence ID" value="CAG8807208.1"/>
    <property type="molecule type" value="Genomic_DNA"/>
</dbReference>
<dbReference type="Proteomes" id="UP000789901">
    <property type="component" value="Unassembled WGS sequence"/>
</dbReference>
<evidence type="ECO:0000313" key="1">
    <source>
        <dbReference type="EMBL" id="CAG8807208.1"/>
    </source>
</evidence>
<organism evidence="1 2">
    <name type="scientific">Gigaspora margarita</name>
    <dbReference type="NCBI Taxonomy" id="4874"/>
    <lineage>
        <taxon>Eukaryota</taxon>
        <taxon>Fungi</taxon>
        <taxon>Fungi incertae sedis</taxon>
        <taxon>Mucoromycota</taxon>
        <taxon>Glomeromycotina</taxon>
        <taxon>Glomeromycetes</taxon>
        <taxon>Diversisporales</taxon>
        <taxon>Gigasporaceae</taxon>
        <taxon>Gigaspora</taxon>
    </lineage>
</organism>
<name>A0ABN7VYM8_GIGMA</name>
<protein>
    <submittedName>
        <fullName evidence="1">21334_t:CDS:1</fullName>
    </submittedName>
</protein>
<accession>A0ABN7VYM8</accession>
<dbReference type="Gene3D" id="3.60.10.10">
    <property type="entry name" value="Endonuclease/exonuclease/phosphatase"/>
    <property type="match status" value="1"/>
</dbReference>
<dbReference type="SUPFAM" id="SSF56219">
    <property type="entry name" value="DNase I-like"/>
    <property type="match status" value="1"/>
</dbReference>
<proteinExistence type="predicted"/>
<reference evidence="1 2" key="1">
    <citation type="submission" date="2021-06" db="EMBL/GenBank/DDBJ databases">
        <authorList>
            <person name="Kallberg Y."/>
            <person name="Tangrot J."/>
            <person name="Rosling A."/>
        </authorList>
    </citation>
    <scope>NUCLEOTIDE SEQUENCE [LARGE SCALE GENOMIC DNA]</scope>
    <source>
        <strain evidence="1 2">120-4 pot B 10/14</strain>
    </source>
</reference>
<keyword evidence="2" id="KW-1185">Reference proteome</keyword>